<organism evidence="1 2">
    <name type="scientific">Plasmopara halstedii</name>
    <name type="common">Downy mildew of sunflower</name>
    <dbReference type="NCBI Taxonomy" id="4781"/>
    <lineage>
        <taxon>Eukaryota</taxon>
        <taxon>Sar</taxon>
        <taxon>Stramenopiles</taxon>
        <taxon>Oomycota</taxon>
        <taxon>Peronosporomycetes</taxon>
        <taxon>Peronosporales</taxon>
        <taxon>Peronosporaceae</taxon>
        <taxon>Plasmopara</taxon>
    </lineage>
</organism>
<protein>
    <submittedName>
        <fullName evidence="1">Uncharacterized protein</fullName>
    </submittedName>
</protein>
<dbReference type="EMBL" id="CCYD01000428">
    <property type="protein sequence ID" value="CEG39342.1"/>
    <property type="molecule type" value="Genomic_DNA"/>
</dbReference>
<proteinExistence type="predicted"/>
<dbReference type="GeneID" id="36404651"/>
<evidence type="ECO:0000313" key="1">
    <source>
        <dbReference type="EMBL" id="CEG39342.1"/>
    </source>
</evidence>
<sequence>MTAITSPCHKLYGTNSQLAVSIEHREPTKDRSNLPEFKNLYACDDCYIKHCIQSYIFI</sequence>
<dbReference type="RefSeq" id="XP_024575711.1">
    <property type="nucleotide sequence ID" value="XM_024724878.1"/>
</dbReference>
<name>A0A0P1AEM3_PLAHL</name>
<evidence type="ECO:0000313" key="2">
    <source>
        <dbReference type="Proteomes" id="UP000054928"/>
    </source>
</evidence>
<dbReference type="AlphaFoldDB" id="A0A0P1AEM3"/>
<keyword evidence="2" id="KW-1185">Reference proteome</keyword>
<reference evidence="2" key="1">
    <citation type="submission" date="2014-09" db="EMBL/GenBank/DDBJ databases">
        <authorList>
            <person name="Sharma Rahul"/>
            <person name="Thines Marco"/>
        </authorList>
    </citation>
    <scope>NUCLEOTIDE SEQUENCE [LARGE SCALE GENOMIC DNA]</scope>
</reference>
<dbReference type="Proteomes" id="UP000054928">
    <property type="component" value="Unassembled WGS sequence"/>
</dbReference>
<accession>A0A0P1AEM3</accession>